<dbReference type="SUPFAM" id="SSF55729">
    <property type="entry name" value="Acyl-CoA N-acyltransferases (Nat)"/>
    <property type="match status" value="1"/>
</dbReference>
<dbReference type="EMBL" id="CP031769">
    <property type="protein sequence ID" value="AXR05353.1"/>
    <property type="molecule type" value="Genomic_DNA"/>
</dbReference>
<gene>
    <name evidence="2" type="ORF">D0Y50_02605</name>
</gene>
<dbReference type="GO" id="GO:0016747">
    <property type="term" value="F:acyltransferase activity, transferring groups other than amino-acyl groups"/>
    <property type="evidence" value="ECO:0007669"/>
    <property type="project" value="InterPro"/>
</dbReference>
<accession>A0A346NIJ6</accession>
<sequence>MSDYQFISSRLGLRKACGDDAPWIYTLNNDPAWLRFIGNRGVHSINDAKKYIALSHEHFDRWGYGLWVVERRHDRQPLGMCGLLNRGIFGCPDLGFAFLAESRGKGYASEAALAVIKRAKSYYQFSYLSAIVHRHNTPSRQLLERLGYRHQGHLFMPKLTRQQLYWRTL</sequence>
<dbReference type="KEGG" id="salm:D0Y50_02605"/>
<feature type="domain" description="N-acetyltransferase" evidence="1">
    <location>
        <begin position="11"/>
        <end position="169"/>
    </location>
</feature>
<dbReference type="InterPro" id="IPR051531">
    <property type="entry name" value="N-acetyltransferase"/>
</dbReference>
<dbReference type="OrthoDB" id="9798081at2"/>
<dbReference type="Pfam" id="PF13302">
    <property type="entry name" value="Acetyltransf_3"/>
    <property type="match status" value="1"/>
</dbReference>
<protein>
    <submittedName>
        <fullName evidence="2">N-acetyltransferase</fullName>
    </submittedName>
</protein>
<name>A0A346NIJ6_9ALTE</name>
<dbReference type="Proteomes" id="UP000262073">
    <property type="component" value="Chromosome"/>
</dbReference>
<evidence type="ECO:0000313" key="2">
    <source>
        <dbReference type="EMBL" id="AXR05353.1"/>
    </source>
</evidence>
<dbReference type="PANTHER" id="PTHR43792:SF1">
    <property type="entry name" value="N-ACETYLTRANSFERASE DOMAIN-CONTAINING PROTEIN"/>
    <property type="match status" value="1"/>
</dbReference>
<keyword evidence="3" id="KW-1185">Reference proteome</keyword>
<dbReference type="AlphaFoldDB" id="A0A346NIJ6"/>
<dbReference type="Gene3D" id="3.40.630.30">
    <property type="match status" value="1"/>
</dbReference>
<dbReference type="PANTHER" id="PTHR43792">
    <property type="entry name" value="GNAT FAMILY, PUTATIVE (AFU_ORTHOLOGUE AFUA_3G00765)-RELATED-RELATED"/>
    <property type="match status" value="1"/>
</dbReference>
<evidence type="ECO:0000259" key="1">
    <source>
        <dbReference type="PROSITE" id="PS51186"/>
    </source>
</evidence>
<keyword evidence="2" id="KW-0808">Transferase</keyword>
<dbReference type="InterPro" id="IPR016181">
    <property type="entry name" value="Acyl_CoA_acyltransferase"/>
</dbReference>
<dbReference type="RefSeq" id="WP_117315335.1">
    <property type="nucleotide sequence ID" value="NZ_CP031769.1"/>
</dbReference>
<dbReference type="InterPro" id="IPR000182">
    <property type="entry name" value="GNAT_dom"/>
</dbReference>
<organism evidence="2 3">
    <name type="scientific">Salinimonas sediminis</name>
    <dbReference type="NCBI Taxonomy" id="2303538"/>
    <lineage>
        <taxon>Bacteria</taxon>
        <taxon>Pseudomonadati</taxon>
        <taxon>Pseudomonadota</taxon>
        <taxon>Gammaproteobacteria</taxon>
        <taxon>Alteromonadales</taxon>
        <taxon>Alteromonadaceae</taxon>
        <taxon>Alteromonas/Salinimonas group</taxon>
        <taxon>Salinimonas</taxon>
    </lineage>
</organism>
<evidence type="ECO:0000313" key="3">
    <source>
        <dbReference type="Proteomes" id="UP000262073"/>
    </source>
</evidence>
<reference evidence="2 3" key="1">
    <citation type="submission" date="2018-08" db="EMBL/GenBank/DDBJ databases">
        <title>Salinimonas sediminis sp. nov., a piezophilic bacterium isolated from a deep-sea sediment sample from the New Britain Trench.</title>
        <authorList>
            <person name="Cao J."/>
        </authorList>
    </citation>
    <scope>NUCLEOTIDE SEQUENCE [LARGE SCALE GENOMIC DNA]</scope>
    <source>
        <strain evidence="2 3">N102</strain>
    </source>
</reference>
<proteinExistence type="predicted"/>
<dbReference type="PROSITE" id="PS51186">
    <property type="entry name" value="GNAT"/>
    <property type="match status" value="1"/>
</dbReference>